<protein>
    <submittedName>
        <fullName evidence="3">Glycoside hydrolase family 16 protein</fullName>
    </submittedName>
</protein>
<dbReference type="Gene3D" id="2.60.120.200">
    <property type="match status" value="1"/>
</dbReference>
<gene>
    <name evidence="3" type="ORF">KBB96_00350</name>
</gene>
<dbReference type="Pfam" id="PF00722">
    <property type="entry name" value="Glyco_hydro_16"/>
    <property type="match status" value="1"/>
</dbReference>
<dbReference type="CDD" id="cd08023">
    <property type="entry name" value="GH16_laminarinase_like"/>
    <property type="match status" value="1"/>
</dbReference>
<dbReference type="PANTHER" id="PTHR10963">
    <property type="entry name" value="GLYCOSYL HYDROLASE-RELATED"/>
    <property type="match status" value="1"/>
</dbReference>
<accession>A0A975G9T4</accession>
<feature type="domain" description="GH16" evidence="2">
    <location>
        <begin position="1"/>
        <end position="271"/>
    </location>
</feature>
<sequence>MKNSLGLLFALTLVAHADPWKLVWSDDFNRAGAPDPTKWTYEKGFVRNQELQFYTDNRRENARVEGGNLVIEARKEAFPNPSYVADAKDWQKSRKEAEYTSAALITKGLKSFKYGKIEVRAKLPSGKGIWPAIWMLGDNRGPTRWPMCGEIDIMEFVSHTPGVVHGTLHFAKPGTTEHQSAGGQTKSDSLHTTFHTYGVEWNEKTITLLFDDKAYKTVDLDAAGAGEDNPFRKPFYLLLNVAVGGSWGKEPDPKVYPQRMEVDWVKVWEKP</sequence>
<dbReference type="Proteomes" id="UP000676169">
    <property type="component" value="Chromosome"/>
</dbReference>
<evidence type="ECO:0000313" key="4">
    <source>
        <dbReference type="Proteomes" id="UP000676169"/>
    </source>
</evidence>
<dbReference type="GO" id="GO:0004553">
    <property type="term" value="F:hydrolase activity, hydrolyzing O-glycosyl compounds"/>
    <property type="evidence" value="ECO:0007669"/>
    <property type="project" value="InterPro"/>
</dbReference>
<dbReference type="InterPro" id="IPR050546">
    <property type="entry name" value="Glycosyl_Hydrlase_16"/>
</dbReference>
<dbReference type="InterPro" id="IPR013320">
    <property type="entry name" value="ConA-like_dom_sf"/>
</dbReference>
<name>A0A975G9T4_9BACT</name>
<evidence type="ECO:0000259" key="2">
    <source>
        <dbReference type="PROSITE" id="PS51762"/>
    </source>
</evidence>
<dbReference type="KEGG" id="lamb:KBB96_00350"/>
<reference evidence="3" key="1">
    <citation type="submission" date="2021-04" db="EMBL/GenBank/DDBJ databases">
        <title>Luteolibacter sp. 32A isolated from the skin of an Anderson's salamander (Ambystoma andersonii).</title>
        <authorList>
            <person name="Spergser J."/>
            <person name="Busse H.-J."/>
        </authorList>
    </citation>
    <scope>NUCLEOTIDE SEQUENCE</scope>
    <source>
        <strain evidence="3">32A</strain>
    </source>
</reference>
<evidence type="ECO:0000256" key="1">
    <source>
        <dbReference type="ARBA" id="ARBA00006865"/>
    </source>
</evidence>
<proteinExistence type="inferred from homology"/>
<evidence type="ECO:0000313" key="3">
    <source>
        <dbReference type="EMBL" id="QUE51365.1"/>
    </source>
</evidence>
<organism evidence="3 4">
    <name type="scientific">Luteolibacter ambystomatis</name>
    <dbReference type="NCBI Taxonomy" id="2824561"/>
    <lineage>
        <taxon>Bacteria</taxon>
        <taxon>Pseudomonadati</taxon>
        <taxon>Verrucomicrobiota</taxon>
        <taxon>Verrucomicrobiia</taxon>
        <taxon>Verrucomicrobiales</taxon>
        <taxon>Verrucomicrobiaceae</taxon>
        <taxon>Luteolibacter</taxon>
    </lineage>
</organism>
<dbReference type="GO" id="GO:0005975">
    <property type="term" value="P:carbohydrate metabolic process"/>
    <property type="evidence" value="ECO:0007669"/>
    <property type="project" value="InterPro"/>
</dbReference>
<dbReference type="InterPro" id="IPR000757">
    <property type="entry name" value="Beta-glucanase-like"/>
</dbReference>
<dbReference type="AlphaFoldDB" id="A0A975G9T4"/>
<dbReference type="PANTHER" id="PTHR10963:SF55">
    <property type="entry name" value="GLYCOSIDE HYDROLASE FAMILY 16 PROTEIN"/>
    <property type="match status" value="1"/>
</dbReference>
<dbReference type="PROSITE" id="PS51762">
    <property type="entry name" value="GH16_2"/>
    <property type="match status" value="1"/>
</dbReference>
<dbReference type="RefSeq" id="WP_211631504.1">
    <property type="nucleotide sequence ID" value="NZ_CP073100.1"/>
</dbReference>
<dbReference type="EMBL" id="CP073100">
    <property type="protein sequence ID" value="QUE51365.1"/>
    <property type="molecule type" value="Genomic_DNA"/>
</dbReference>
<keyword evidence="4" id="KW-1185">Reference proteome</keyword>
<comment type="similarity">
    <text evidence="1">Belongs to the glycosyl hydrolase 16 family.</text>
</comment>
<keyword evidence="3" id="KW-0378">Hydrolase</keyword>
<dbReference type="SUPFAM" id="SSF49899">
    <property type="entry name" value="Concanavalin A-like lectins/glucanases"/>
    <property type="match status" value="1"/>
</dbReference>